<name>A0A1Z4VQ96_9GAMM</name>
<dbReference type="GO" id="GO:0015483">
    <property type="term" value="F:long-chain fatty acid transporting porin activity"/>
    <property type="evidence" value="ECO:0007669"/>
    <property type="project" value="TreeGrafter"/>
</dbReference>
<dbReference type="PANTHER" id="PTHR35093">
    <property type="entry name" value="OUTER MEMBRANE PROTEIN NMB0088-RELATED"/>
    <property type="match status" value="1"/>
</dbReference>
<evidence type="ECO:0000256" key="1">
    <source>
        <dbReference type="ARBA" id="ARBA00004571"/>
    </source>
</evidence>
<evidence type="ECO:0000256" key="3">
    <source>
        <dbReference type="ARBA" id="ARBA00022452"/>
    </source>
</evidence>
<sequence length="474" mass="50790">MSKRFARALLLTALAAVFSPAAWSTNGMNMEGYGPIATGMGGAAFAYDNGTAAMMNNPATLGLMRSGDRLDLFFGFLGPDVEAEAGGRVAESDGTAYAMPAAGWVRKHNGLTYGIGVYGQGGMGTEYDAGSFLGNPAAGVGIQSDLENRTELSVGRVILPLAFDVNERLVIGGSLDFVWAGLDLRMAMSGAQFTDLVTTRNFGTAGDDGSGLVSTFNGFVGSGAITRVDYAYFDFSNGSDFTGQARGYGYAGKLGAVFRVSDRLSLGATYHSETRLSDMKTSGADVSFGVEMMGAAQSIPVSGEVKVRDFQWPEIYGIGVAWQASDDWFFTGDIKRIEWAGTMDSFDMSFTADAVQGDPRAAAFAGRGMDVSLFQRWDDQVVYQFGGAWRWSPKLTLRAGANLSDNPVPNTYLNALFPAIVEEHYTAGFGYAFNRVQSIDFSLQYAPEVEETSGGGVISRHSQTSFQFLYSHRF</sequence>
<feature type="chain" id="PRO_5012057471" evidence="8">
    <location>
        <begin position="25"/>
        <end position="474"/>
    </location>
</feature>
<dbReference type="AlphaFoldDB" id="A0A1Z4VQ96"/>
<keyword evidence="10" id="KW-1185">Reference proteome</keyword>
<dbReference type="Pfam" id="PF03349">
    <property type="entry name" value="Toluene_X"/>
    <property type="match status" value="1"/>
</dbReference>
<evidence type="ECO:0000313" key="9">
    <source>
        <dbReference type="EMBL" id="BAZ93488.1"/>
    </source>
</evidence>
<dbReference type="InterPro" id="IPR005017">
    <property type="entry name" value="OMPP1/FadL/TodX"/>
</dbReference>
<reference evidence="9 10" key="1">
    <citation type="submission" date="2017-05" db="EMBL/GenBank/DDBJ databases">
        <title>Thiocyanate degradation by Thiohalobacter thiocyanaticus FOKN1.</title>
        <authorList>
            <person name="Oshiki M."/>
            <person name="Fukushima T."/>
            <person name="Kawano S."/>
            <person name="Nakagawa J."/>
        </authorList>
    </citation>
    <scope>NUCLEOTIDE SEQUENCE [LARGE SCALE GENOMIC DNA]</scope>
    <source>
        <strain evidence="9 10">FOKN1</strain>
    </source>
</reference>
<dbReference type="Gene3D" id="2.40.160.60">
    <property type="entry name" value="Outer membrane protein transport protein (OMPP1/FadL/TodX)"/>
    <property type="match status" value="1"/>
</dbReference>
<evidence type="ECO:0000256" key="5">
    <source>
        <dbReference type="ARBA" id="ARBA00022729"/>
    </source>
</evidence>
<keyword evidence="4" id="KW-0812">Transmembrane</keyword>
<dbReference type="EMBL" id="AP018052">
    <property type="protein sequence ID" value="BAZ93488.1"/>
    <property type="molecule type" value="Genomic_DNA"/>
</dbReference>
<evidence type="ECO:0000256" key="8">
    <source>
        <dbReference type="SAM" id="SignalP"/>
    </source>
</evidence>
<keyword evidence="6" id="KW-0472">Membrane</keyword>
<keyword evidence="5 8" id="KW-0732">Signal</keyword>
<evidence type="ECO:0000313" key="10">
    <source>
        <dbReference type="Proteomes" id="UP000218765"/>
    </source>
</evidence>
<evidence type="ECO:0000256" key="7">
    <source>
        <dbReference type="ARBA" id="ARBA00023237"/>
    </source>
</evidence>
<dbReference type="RefSeq" id="WP_096365474.1">
    <property type="nucleotide sequence ID" value="NZ_AP018052.1"/>
</dbReference>
<proteinExistence type="inferred from homology"/>
<dbReference type="SUPFAM" id="SSF56935">
    <property type="entry name" value="Porins"/>
    <property type="match status" value="1"/>
</dbReference>
<feature type="signal peptide" evidence="8">
    <location>
        <begin position="1"/>
        <end position="24"/>
    </location>
</feature>
<protein>
    <submittedName>
        <fullName evidence="9">Long-chain fatty acid transport protein</fullName>
    </submittedName>
</protein>
<organism evidence="9 10">
    <name type="scientific">Thiohalobacter thiocyanaticus</name>
    <dbReference type="NCBI Taxonomy" id="585455"/>
    <lineage>
        <taxon>Bacteria</taxon>
        <taxon>Pseudomonadati</taxon>
        <taxon>Pseudomonadota</taxon>
        <taxon>Gammaproteobacteria</taxon>
        <taxon>Thiohalobacterales</taxon>
        <taxon>Thiohalobacteraceae</taxon>
        <taxon>Thiohalobacter</taxon>
    </lineage>
</organism>
<dbReference type="Proteomes" id="UP000218765">
    <property type="component" value="Chromosome"/>
</dbReference>
<gene>
    <name evidence="9" type="ORF">FOKN1_1088</name>
</gene>
<evidence type="ECO:0000256" key="4">
    <source>
        <dbReference type="ARBA" id="ARBA00022692"/>
    </source>
</evidence>
<dbReference type="KEGG" id="ttc:FOKN1_1088"/>
<accession>A0A1Z4VQ96</accession>
<comment type="similarity">
    <text evidence="2">Belongs to the OmpP1/FadL family.</text>
</comment>
<evidence type="ECO:0000256" key="2">
    <source>
        <dbReference type="ARBA" id="ARBA00008163"/>
    </source>
</evidence>
<evidence type="ECO:0000256" key="6">
    <source>
        <dbReference type="ARBA" id="ARBA00023136"/>
    </source>
</evidence>
<dbReference type="PANTHER" id="PTHR35093:SF8">
    <property type="entry name" value="OUTER MEMBRANE PROTEIN NMB0088-RELATED"/>
    <property type="match status" value="1"/>
</dbReference>
<comment type="subcellular location">
    <subcellularLocation>
        <location evidence="1">Cell outer membrane</location>
        <topology evidence="1">Multi-pass membrane protein</topology>
    </subcellularLocation>
</comment>
<keyword evidence="3" id="KW-1134">Transmembrane beta strand</keyword>
<dbReference type="OrthoDB" id="19849at2"/>
<keyword evidence="7" id="KW-0998">Cell outer membrane</keyword>
<dbReference type="GO" id="GO:0009279">
    <property type="term" value="C:cell outer membrane"/>
    <property type="evidence" value="ECO:0007669"/>
    <property type="project" value="UniProtKB-SubCell"/>
</dbReference>